<dbReference type="OMA" id="LECHPGH"/>
<evidence type="ECO:0000256" key="1">
    <source>
        <dbReference type="SAM" id="MobiDB-lite"/>
    </source>
</evidence>
<protein>
    <submittedName>
        <fullName evidence="2">Uncharacterized protein</fullName>
    </submittedName>
</protein>
<accession>A0A0E0MV65</accession>
<dbReference type="EnsemblPlants" id="ORUFI01G13710.1">
    <property type="protein sequence ID" value="ORUFI01G13710.1"/>
    <property type="gene ID" value="ORUFI01G13710"/>
</dbReference>
<feature type="region of interest" description="Disordered" evidence="1">
    <location>
        <begin position="1"/>
        <end position="21"/>
    </location>
</feature>
<dbReference type="AlphaFoldDB" id="A0A0E0MV65"/>
<name>A0A0E0MV65_ORYRU</name>
<proteinExistence type="predicted"/>
<organism evidence="2 3">
    <name type="scientific">Oryza rufipogon</name>
    <name type="common">Brownbeard rice</name>
    <name type="synonym">Asian wild rice</name>
    <dbReference type="NCBI Taxonomy" id="4529"/>
    <lineage>
        <taxon>Eukaryota</taxon>
        <taxon>Viridiplantae</taxon>
        <taxon>Streptophyta</taxon>
        <taxon>Embryophyta</taxon>
        <taxon>Tracheophyta</taxon>
        <taxon>Spermatophyta</taxon>
        <taxon>Magnoliopsida</taxon>
        <taxon>Liliopsida</taxon>
        <taxon>Poales</taxon>
        <taxon>Poaceae</taxon>
        <taxon>BOP clade</taxon>
        <taxon>Oryzoideae</taxon>
        <taxon>Oryzeae</taxon>
        <taxon>Oryzinae</taxon>
        <taxon>Oryza</taxon>
    </lineage>
</organism>
<keyword evidence="3" id="KW-1185">Reference proteome</keyword>
<dbReference type="Proteomes" id="UP000008022">
    <property type="component" value="Unassembled WGS sequence"/>
</dbReference>
<feature type="region of interest" description="Disordered" evidence="1">
    <location>
        <begin position="190"/>
        <end position="209"/>
    </location>
</feature>
<feature type="compositionally biased region" description="Polar residues" evidence="1">
    <location>
        <begin position="194"/>
        <end position="209"/>
    </location>
</feature>
<dbReference type="Gramene" id="ORUFI01G13710.1">
    <property type="protein sequence ID" value="ORUFI01G13710.1"/>
    <property type="gene ID" value="ORUFI01G13710"/>
</dbReference>
<sequence length="209" mass="22453">MVSQNESPTPLPCRRRSSFPAGTPVPLSHGFDLHRHRRASTPGISFLYVAPWSSTATVQAEAEGSGLIQRADGRRCGSWPWIGSPSSTRRRGGTTVEEDGFAVAVVHVDLLLIPFLSSNMWIEGGGTSPPAANQGGLPQHFLMRGGSGSGGPIPVLLVEREEPTYSETRKEHEKIKPVVVVPLECHPGHYPQHVLNQRSSPAANTKGQG</sequence>
<dbReference type="HOGENOM" id="CLU_114301_0_0_1"/>
<reference evidence="3" key="1">
    <citation type="submission" date="2013-06" db="EMBL/GenBank/DDBJ databases">
        <authorList>
            <person name="Zhao Q."/>
        </authorList>
    </citation>
    <scope>NUCLEOTIDE SEQUENCE</scope>
    <source>
        <strain evidence="3">cv. W1943</strain>
    </source>
</reference>
<evidence type="ECO:0000313" key="2">
    <source>
        <dbReference type="EnsemblPlants" id="ORUFI01G13710.1"/>
    </source>
</evidence>
<evidence type="ECO:0000313" key="3">
    <source>
        <dbReference type="Proteomes" id="UP000008022"/>
    </source>
</evidence>
<reference evidence="2" key="2">
    <citation type="submission" date="2015-06" db="UniProtKB">
        <authorList>
            <consortium name="EnsemblPlants"/>
        </authorList>
    </citation>
    <scope>IDENTIFICATION</scope>
</reference>